<keyword evidence="7 9" id="KW-0496">Mitochondrion</keyword>
<keyword evidence="11" id="KW-1185">Reference proteome</keyword>
<protein>
    <recommendedName>
        <fullName evidence="9">Mitochondrial import inner membrane translocase subunit Tim21</fullName>
    </recommendedName>
</protein>
<dbReference type="FunFam" id="3.10.450.320:FF:000002">
    <property type="entry name" value="Mitochondrial import inner membrane translocase subunit tim21"/>
    <property type="match status" value="1"/>
</dbReference>
<keyword evidence="8 9" id="KW-0472">Membrane</keyword>
<evidence type="ECO:0000313" key="10">
    <source>
        <dbReference type="EnsemblMetazoa" id="XP_031778783"/>
    </source>
</evidence>
<dbReference type="PANTHER" id="PTHR13032">
    <property type="entry name" value="MITOCHONDRIAL IMPORT INNER MEMBRANE TRANSLOCASE SUBUNIT TIM21"/>
    <property type="match status" value="1"/>
</dbReference>
<dbReference type="SMR" id="A0A7M7Q1H9"/>
<dbReference type="Proteomes" id="UP000002358">
    <property type="component" value="Chromosome 2"/>
</dbReference>
<dbReference type="FunCoup" id="A0A7M7Q1H9">
    <property type="interactions" value="1139"/>
</dbReference>
<feature type="transmembrane region" description="Helical" evidence="9">
    <location>
        <begin position="74"/>
        <end position="95"/>
    </location>
</feature>
<evidence type="ECO:0000256" key="5">
    <source>
        <dbReference type="ARBA" id="ARBA00022946"/>
    </source>
</evidence>
<sequence>MATTRALVYFIGRRHLMPCSVPVTTIKANSYVPLCVPQAFYADQKSITKSEQPESGGQVQVGFAEVVKENTKSAWYMSVIVAGIGVTAVMFYAIFRELFSKKSPNSVYSLALDRLMNDPKVTDALGSPIKAYGEETRRGRRGHVSHTSYEKNGVQHMRMKFYIQGQRKQGTVYLEVREDANGDWFYRYLFIQLKDMARSVIVLEDNREIENNVYTSPEEMHEMVPPGFKL</sequence>
<dbReference type="InterPro" id="IPR038552">
    <property type="entry name" value="Tim21_IMS_sf"/>
</dbReference>
<keyword evidence="6 9" id="KW-1133">Transmembrane helix</keyword>
<keyword evidence="9" id="KW-0813">Transport</keyword>
<evidence type="ECO:0000256" key="8">
    <source>
        <dbReference type="ARBA" id="ARBA00023136"/>
    </source>
</evidence>
<comment type="function">
    <text evidence="9">Essential component of the TIM23 complex, a complex that mediates the translocation of transit peptide-containing proteins across the mitochondrial inner membrane.</text>
</comment>
<dbReference type="AlphaFoldDB" id="A0A7M7Q1H9"/>
<comment type="subcellular location">
    <subcellularLocation>
        <location evidence="1 9">Mitochondrion inner membrane</location>
        <topology evidence="1 9">Single-pass membrane protein</topology>
    </subcellularLocation>
</comment>
<evidence type="ECO:0000256" key="9">
    <source>
        <dbReference type="RuleBase" id="RU367142"/>
    </source>
</evidence>
<name>A0A7M7Q1H9_NASVI</name>
<organism evidence="10 11">
    <name type="scientific">Nasonia vitripennis</name>
    <name type="common">Parasitic wasp</name>
    <dbReference type="NCBI Taxonomy" id="7425"/>
    <lineage>
        <taxon>Eukaryota</taxon>
        <taxon>Metazoa</taxon>
        <taxon>Ecdysozoa</taxon>
        <taxon>Arthropoda</taxon>
        <taxon>Hexapoda</taxon>
        <taxon>Insecta</taxon>
        <taxon>Pterygota</taxon>
        <taxon>Neoptera</taxon>
        <taxon>Endopterygota</taxon>
        <taxon>Hymenoptera</taxon>
        <taxon>Apocrita</taxon>
        <taxon>Proctotrupomorpha</taxon>
        <taxon>Chalcidoidea</taxon>
        <taxon>Pteromalidae</taxon>
        <taxon>Pteromalinae</taxon>
        <taxon>Nasonia</taxon>
    </lineage>
</organism>
<dbReference type="Gene3D" id="3.10.450.320">
    <property type="entry name" value="Mitochondrial import inner membrane translocase subunit Tim21"/>
    <property type="match status" value="1"/>
</dbReference>
<keyword evidence="9" id="KW-0653">Protein transport</keyword>
<dbReference type="InParanoid" id="A0A7M7Q1H9"/>
<evidence type="ECO:0000256" key="6">
    <source>
        <dbReference type="ARBA" id="ARBA00022989"/>
    </source>
</evidence>
<evidence type="ECO:0000256" key="7">
    <source>
        <dbReference type="ARBA" id="ARBA00023128"/>
    </source>
</evidence>
<dbReference type="InterPro" id="IPR013261">
    <property type="entry name" value="Tim21"/>
</dbReference>
<dbReference type="KEGG" id="nvi:100680383"/>
<reference evidence="10" key="1">
    <citation type="submission" date="2021-01" db="UniProtKB">
        <authorList>
            <consortium name="EnsemblMetazoa"/>
        </authorList>
    </citation>
    <scope>IDENTIFICATION</scope>
</reference>
<dbReference type="Pfam" id="PF08294">
    <property type="entry name" value="TIM21"/>
    <property type="match status" value="1"/>
</dbReference>
<dbReference type="GO" id="GO:0030150">
    <property type="term" value="P:protein import into mitochondrial matrix"/>
    <property type="evidence" value="ECO:0007669"/>
    <property type="project" value="UniProtKB-UniRule"/>
</dbReference>
<keyword evidence="9" id="KW-0811">Translocation</keyword>
<evidence type="ECO:0000256" key="4">
    <source>
        <dbReference type="ARBA" id="ARBA00022792"/>
    </source>
</evidence>
<keyword evidence="5" id="KW-0809">Transit peptide</keyword>
<evidence type="ECO:0000256" key="1">
    <source>
        <dbReference type="ARBA" id="ARBA00004434"/>
    </source>
</evidence>
<comment type="similarity">
    <text evidence="2 9">Belongs to the TIM21 family.</text>
</comment>
<dbReference type="GeneID" id="100680383"/>
<evidence type="ECO:0000256" key="3">
    <source>
        <dbReference type="ARBA" id="ARBA00022692"/>
    </source>
</evidence>
<dbReference type="GO" id="GO:0005744">
    <property type="term" value="C:TIM23 mitochondrial import inner membrane translocase complex"/>
    <property type="evidence" value="ECO:0007669"/>
    <property type="project" value="UniProtKB-UniRule"/>
</dbReference>
<dbReference type="OrthoDB" id="436405at2759"/>
<evidence type="ECO:0000256" key="2">
    <source>
        <dbReference type="ARBA" id="ARBA00010867"/>
    </source>
</evidence>
<dbReference type="EnsemblMetazoa" id="XM_031922923">
    <property type="protein sequence ID" value="XP_031778783"/>
    <property type="gene ID" value="LOC100680383"/>
</dbReference>
<accession>A0A7M7Q1H9</accession>
<dbReference type="PANTHER" id="PTHR13032:SF6">
    <property type="entry name" value="MITOCHONDRIAL IMPORT INNER MEMBRANE TRANSLOCASE SUBUNIT TIM21"/>
    <property type="match status" value="1"/>
</dbReference>
<keyword evidence="3 9" id="KW-0812">Transmembrane</keyword>
<proteinExistence type="inferred from homology"/>
<keyword evidence="4 9" id="KW-0999">Mitochondrion inner membrane</keyword>
<dbReference type="RefSeq" id="XP_031778783.1">
    <property type="nucleotide sequence ID" value="XM_031922923.2"/>
</dbReference>
<evidence type="ECO:0000313" key="11">
    <source>
        <dbReference type="Proteomes" id="UP000002358"/>
    </source>
</evidence>
<comment type="subunit">
    <text evidence="9">Component of the TIM23 complex.</text>
</comment>